<dbReference type="Pfam" id="PF13546">
    <property type="entry name" value="DDE_5"/>
    <property type="match status" value="1"/>
</dbReference>
<protein>
    <recommendedName>
        <fullName evidence="1">Transposase IS701-like DDE domain-containing protein</fullName>
    </recommendedName>
</protein>
<comment type="caution">
    <text evidence="2">The sequence shown here is derived from an EMBL/GenBank/DDBJ whole genome shotgun (WGS) entry which is preliminary data.</text>
</comment>
<dbReference type="InterPro" id="IPR038721">
    <property type="entry name" value="IS701-like_DDE_dom"/>
</dbReference>
<name>A0A124HVS6_9ACTN</name>
<sequence>MTKRLPCPPAPGPLEAYAVRDDLFGTPAQRRGFRDYLAGLLLPRDRHKTLTCPADAEPVAGAQHAAVQRLQFFLSESTWSQEEVDARRLELVLADPATAPHPGGVLVIDDSGDRKDGTATLVVVGAAFVVAVEAA</sequence>
<accession>A0A124HVS6</accession>
<dbReference type="STRING" id="58343.AQJ46_39705"/>
<gene>
    <name evidence="2" type="ORF">AQJ46_39705</name>
</gene>
<dbReference type="RefSeq" id="WP_059210198.1">
    <property type="nucleotide sequence ID" value="NZ_KQ948672.1"/>
</dbReference>
<evidence type="ECO:0000259" key="1">
    <source>
        <dbReference type="Pfam" id="PF13546"/>
    </source>
</evidence>
<dbReference type="EMBL" id="LMWU01000050">
    <property type="protein sequence ID" value="KUN59366.1"/>
    <property type="molecule type" value="Genomic_DNA"/>
</dbReference>
<organism evidence="2 3">
    <name type="scientific">Streptomyces canus</name>
    <dbReference type="NCBI Taxonomy" id="58343"/>
    <lineage>
        <taxon>Bacteria</taxon>
        <taxon>Bacillati</taxon>
        <taxon>Actinomycetota</taxon>
        <taxon>Actinomycetes</taxon>
        <taxon>Kitasatosporales</taxon>
        <taxon>Streptomycetaceae</taxon>
        <taxon>Streptomyces</taxon>
        <taxon>Streptomyces aurantiacus group</taxon>
    </lineage>
</organism>
<proteinExistence type="predicted"/>
<evidence type="ECO:0000313" key="2">
    <source>
        <dbReference type="EMBL" id="KUN59366.1"/>
    </source>
</evidence>
<evidence type="ECO:0000313" key="3">
    <source>
        <dbReference type="Proteomes" id="UP000053669"/>
    </source>
</evidence>
<feature type="domain" description="Transposase IS701-like DDE" evidence="1">
    <location>
        <begin position="23"/>
        <end position="122"/>
    </location>
</feature>
<reference evidence="2 3" key="1">
    <citation type="submission" date="2015-10" db="EMBL/GenBank/DDBJ databases">
        <title>Draft genome sequence of Streptomyces canus DSM 40017, type strain for the species Streptomyces canus.</title>
        <authorList>
            <person name="Ruckert C."/>
            <person name="Winkler A."/>
            <person name="Kalinowski J."/>
            <person name="Kampfer P."/>
            <person name="Glaeser S."/>
        </authorList>
    </citation>
    <scope>NUCLEOTIDE SEQUENCE [LARGE SCALE GENOMIC DNA]</scope>
    <source>
        <strain evidence="2 3">DSM 40017</strain>
    </source>
</reference>
<dbReference type="AlphaFoldDB" id="A0A124HVS6"/>
<dbReference type="Proteomes" id="UP000053669">
    <property type="component" value="Unassembled WGS sequence"/>
</dbReference>